<accession>A0A0R0D9X8</accession>
<evidence type="ECO:0000256" key="2">
    <source>
        <dbReference type="SAM" id="Phobius"/>
    </source>
</evidence>
<feature type="transmembrane region" description="Helical" evidence="2">
    <location>
        <begin position="29"/>
        <end position="52"/>
    </location>
</feature>
<organism evidence="3 4">
    <name type="scientific">Stenotrophomonas ginsengisoli</name>
    <dbReference type="NCBI Taxonomy" id="336566"/>
    <lineage>
        <taxon>Bacteria</taxon>
        <taxon>Pseudomonadati</taxon>
        <taxon>Pseudomonadota</taxon>
        <taxon>Gammaproteobacteria</taxon>
        <taxon>Lysobacterales</taxon>
        <taxon>Lysobacteraceae</taxon>
        <taxon>Stenotrophomonas</taxon>
    </lineage>
</organism>
<keyword evidence="2" id="KW-0472">Membrane</keyword>
<name>A0A0R0D9X8_9GAMM</name>
<protein>
    <submittedName>
        <fullName evidence="3">Uncharacterized protein</fullName>
    </submittedName>
</protein>
<dbReference type="PANTHER" id="PTHR34351:SF1">
    <property type="entry name" value="SLR1927 PROTEIN"/>
    <property type="match status" value="1"/>
</dbReference>
<dbReference type="Proteomes" id="UP000050956">
    <property type="component" value="Unassembled WGS sequence"/>
</dbReference>
<reference evidence="3 4" key="1">
    <citation type="submission" date="2015-05" db="EMBL/GenBank/DDBJ databases">
        <title>Genome sequencing and analysis of members of genus Stenotrophomonas.</title>
        <authorList>
            <person name="Patil P.P."/>
            <person name="Midha S."/>
            <person name="Patil P.B."/>
        </authorList>
    </citation>
    <scope>NUCLEOTIDE SEQUENCE [LARGE SCALE GENOMIC DNA]</scope>
    <source>
        <strain evidence="3 4">DSM 24757</strain>
    </source>
</reference>
<evidence type="ECO:0000256" key="1">
    <source>
        <dbReference type="SAM" id="MobiDB-lite"/>
    </source>
</evidence>
<dbReference type="STRING" id="336566.ABB30_01750"/>
<sequence length="313" mass="33310">MQQHARRWLRRLIPARRRALPCVIENRRIYVLPTGLGLFLAVLVLMMTLGALNYANNPALLLALLVAGAGLASALAAHLQLSGLVVSAVHAAPVAAGQPLQVQIQLEQTSGRARDGLQLHFDDAPPATVTMAPAGLQATCTLPTQRRGLLPLPPLSLSTTQPLGLVLAFSRLLPHAQCLVHPCAEPNGPPLPIPPAPAGNRSSHQGEDEQLRDYRAGDSRARIAWKASAHRQGLLVRQPTSGGPAPVNLDWQQLGSLGHEARISRLTHWVQLAAHSGVPWQLQLPGQAALGPGSGHDHLQACLRALALLPDGR</sequence>
<dbReference type="EMBL" id="LDJM01000006">
    <property type="protein sequence ID" value="KRG79209.1"/>
    <property type="molecule type" value="Genomic_DNA"/>
</dbReference>
<feature type="transmembrane region" description="Helical" evidence="2">
    <location>
        <begin position="58"/>
        <end position="77"/>
    </location>
</feature>
<gene>
    <name evidence="3" type="ORF">ABB30_01750</name>
</gene>
<keyword evidence="4" id="KW-1185">Reference proteome</keyword>
<dbReference type="PATRIC" id="fig|336566.3.peg.2719"/>
<comment type="caution">
    <text evidence="3">The sequence shown here is derived from an EMBL/GenBank/DDBJ whole genome shotgun (WGS) entry which is preliminary data.</text>
</comment>
<keyword evidence="2" id="KW-1133">Transmembrane helix</keyword>
<dbReference type="AlphaFoldDB" id="A0A0R0D9X8"/>
<evidence type="ECO:0000313" key="3">
    <source>
        <dbReference type="EMBL" id="KRG79209.1"/>
    </source>
</evidence>
<proteinExistence type="predicted"/>
<feature type="region of interest" description="Disordered" evidence="1">
    <location>
        <begin position="189"/>
        <end position="210"/>
    </location>
</feature>
<evidence type="ECO:0000313" key="4">
    <source>
        <dbReference type="Proteomes" id="UP000050956"/>
    </source>
</evidence>
<keyword evidence="2" id="KW-0812">Transmembrane</keyword>
<dbReference type="PANTHER" id="PTHR34351">
    <property type="entry name" value="SLR1927 PROTEIN-RELATED"/>
    <property type="match status" value="1"/>
</dbReference>